<evidence type="ECO:0000313" key="2">
    <source>
        <dbReference type="Proteomes" id="UP000000457"/>
    </source>
</evidence>
<organism evidence="1 2">
    <name type="scientific">Cronobacter phage vB_CsaM_GAP32</name>
    <dbReference type="NCBI Taxonomy" id="1141136"/>
    <lineage>
        <taxon>Viruses</taxon>
        <taxon>Duplodnaviria</taxon>
        <taxon>Heunggongvirae</taxon>
        <taxon>Uroviricota</taxon>
        <taxon>Caudoviricetes</taxon>
        <taxon>Mimasvirus</taxon>
        <taxon>Mimasvirus GAP32</taxon>
    </lineage>
</organism>
<accession>K4F714</accession>
<keyword evidence="2" id="KW-1185">Reference proteome</keyword>
<dbReference type="RefSeq" id="YP_006987463.1">
    <property type="nucleotide sequence ID" value="NC_019401.1"/>
</dbReference>
<evidence type="ECO:0000313" key="1">
    <source>
        <dbReference type="EMBL" id="AFC21808.1"/>
    </source>
</evidence>
<dbReference type="Proteomes" id="UP000000457">
    <property type="component" value="Segment"/>
</dbReference>
<reference evidence="1 2" key="1">
    <citation type="journal article" date="2014" name="Virology">
        <title>Supersize me: Cronobacter sakazakii phage GAP32.</title>
        <authorList>
            <person name="Abbasifar R."/>
            <person name="Griffiths M.W."/>
            <person name="Sabour P.M."/>
            <person name="Ackermann H.-W."/>
            <person name="Vandersteegen K."/>
            <person name="Lavigne R."/>
            <person name="Noben J.-P."/>
            <person name="Villa A.A."/>
            <person name="Abbasifar A."/>
            <person name="Nash J.H.E."/>
            <person name="Kropinski A.M."/>
        </authorList>
    </citation>
    <scope>NUCLEOTIDE SEQUENCE [LARGE SCALE GENOMIC DNA]</scope>
    <source>
        <strain evidence="1">GAP-32</strain>
    </source>
</reference>
<proteinExistence type="predicted"/>
<sequence length="103" mass="11690">MIHIIYDKNSPVAFNDAAIMKIADKIVKEHGSTEEIHECTVGQELFLSAVRSAMCVQGVSHENLVVFAVDHEKIHRITINDCYSFETYVHFPNIVSEILMPLF</sequence>
<dbReference type="GeneID" id="13994098"/>
<name>K4F714_9CAUD</name>
<dbReference type="KEGG" id="vg:13994098"/>
<protein>
    <submittedName>
        <fullName evidence="1">Uncharacterized protein</fullName>
    </submittedName>
</protein>
<dbReference type="EMBL" id="JN882285">
    <property type="protein sequence ID" value="AFC21808.1"/>
    <property type="molecule type" value="Genomic_DNA"/>
</dbReference>
<gene>
    <name evidence="1" type="ORF">GAP32_358</name>
</gene>